<dbReference type="InterPro" id="IPR050373">
    <property type="entry name" value="Fibrinogen_C-term_domain"/>
</dbReference>
<gene>
    <name evidence="5" type="primary">LOC113108681</name>
</gene>
<feature type="region of interest" description="Disordered" evidence="2">
    <location>
        <begin position="72"/>
        <end position="113"/>
    </location>
</feature>
<dbReference type="OrthoDB" id="7735550at2759"/>
<dbReference type="SMART" id="SM00186">
    <property type="entry name" value="FBG"/>
    <property type="match status" value="1"/>
</dbReference>
<accession>A0A6P6Q6H1</accession>
<evidence type="ECO:0000313" key="5">
    <source>
        <dbReference type="RefSeq" id="XP_026127745.1"/>
    </source>
</evidence>
<dbReference type="CDD" id="cd00087">
    <property type="entry name" value="FReD"/>
    <property type="match status" value="1"/>
</dbReference>
<dbReference type="GO" id="GO:0005615">
    <property type="term" value="C:extracellular space"/>
    <property type="evidence" value="ECO:0007669"/>
    <property type="project" value="TreeGrafter"/>
</dbReference>
<dbReference type="RefSeq" id="XP_026127745.1">
    <property type="nucleotide sequence ID" value="XM_026271960.1"/>
</dbReference>
<dbReference type="KEGG" id="caua:113108681"/>
<evidence type="ECO:0000256" key="2">
    <source>
        <dbReference type="SAM" id="MobiDB-lite"/>
    </source>
</evidence>
<dbReference type="PROSITE" id="PS51406">
    <property type="entry name" value="FIBRINOGEN_C_2"/>
    <property type="match status" value="1"/>
</dbReference>
<dbReference type="Gene3D" id="3.90.215.10">
    <property type="entry name" value="Gamma Fibrinogen, chain A, domain 1"/>
    <property type="match status" value="1"/>
</dbReference>
<dbReference type="AlphaFoldDB" id="A0A6P6Q6H1"/>
<dbReference type="GO" id="GO:0048251">
    <property type="term" value="P:elastic fiber assembly"/>
    <property type="evidence" value="ECO:0007669"/>
    <property type="project" value="TreeGrafter"/>
</dbReference>
<dbReference type="FunFam" id="3.90.215.10:FF:000001">
    <property type="entry name" value="Tenascin isoform 1"/>
    <property type="match status" value="1"/>
</dbReference>
<dbReference type="InterPro" id="IPR036056">
    <property type="entry name" value="Fibrinogen-like_C"/>
</dbReference>
<keyword evidence="1" id="KW-1015">Disulfide bond</keyword>
<feature type="compositionally biased region" description="Polar residues" evidence="2">
    <location>
        <begin position="72"/>
        <end position="93"/>
    </location>
</feature>
<sequence length="361" mass="40815">MAIPAVRLLCLEQLDRSLEDHTRDFLDLACLTHFPNRSLSSFFYTANSPREEFAAFVEWVLEKNGSSWTISTAEEDISSPTPDPETSQSPSSRTEPEPTAAAEPKPFTDREQDLESATDQMKVFVVALLSVFTASVVRGFKPFDCSDVYKSGQTVSGIYSIYPAGDIPVWVYCEMISGGKDEDNGAWTVFQRRMDGSVNFYRPWDQYKRGFGNEEGEYWLGLENMYQLTRKNKYMLRVDLEDFEGRKGFALYSSFSVGPEADGYKLQVSGFKDGGAGDSLSYHTGQKFSTFDRDQDSISFNCAKVHLGAFWYNMCHGANPNGVYLWGEDPTIFAIGNVWYTWKTNFAVGLKFISMKIRRVS</sequence>
<dbReference type="Proteomes" id="UP000515129">
    <property type="component" value="Chromosome 1"/>
</dbReference>
<keyword evidence="4" id="KW-1185">Reference proteome</keyword>
<dbReference type="PANTHER" id="PTHR19143:SF225">
    <property type="entry name" value="MICROFIBRIL-ASSOCIATED GLYCOPROTEIN 4"/>
    <property type="match status" value="1"/>
</dbReference>
<protein>
    <submittedName>
        <fullName evidence="5">Microfibril-associated glycoprotein 4-like</fullName>
    </submittedName>
</protein>
<proteinExistence type="predicted"/>
<dbReference type="InterPro" id="IPR014716">
    <property type="entry name" value="Fibrinogen_a/b/g_C_1"/>
</dbReference>
<feature type="domain" description="Fibrinogen C-terminal" evidence="3">
    <location>
        <begin position="136"/>
        <end position="361"/>
    </location>
</feature>
<evidence type="ECO:0000259" key="3">
    <source>
        <dbReference type="PROSITE" id="PS51406"/>
    </source>
</evidence>
<evidence type="ECO:0000256" key="1">
    <source>
        <dbReference type="ARBA" id="ARBA00023157"/>
    </source>
</evidence>
<organism evidence="4 5">
    <name type="scientific">Carassius auratus</name>
    <name type="common">Goldfish</name>
    <dbReference type="NCBI Taxonomy" id="7957"/>
    <lineage>
        <taxon>Eukaryota</taxon>
        <taxon>Metazoa</taxon>
        <taxon>Chordata</taxon>
        <taxon>Craniata</taxon>
        <taxon>Vertebrata</taxon>
        <taxon>Euteleostomi</taxon>
        <taxon>Actinopterygii</taxon>
        <taxon>Neopterygii</taxon>
        <taxon>Teleostei</taxon>
        <taxon>Ostariophysi</taxon>
        <taxon>Cypriniformes</taxon>
        <taxon>Cyprinidae</taxon>
        <taxon>Cyprininae</taxon>
        <taxon>Carassius</taxon>
    </lineage>
</organism>
<dbReference type="GeneID" id="113108681"/>
<name>A0A6P6Q6H1_CARAU</name>
<reference evidence="5" key="1">
    <citation type="submission" date="2025-08" db="UniProtKB">
        <authorList>
            <consortium name="RefSeq"/>
        </authorList>
    </citation>
    <scope>IDENTIFICATION</scope>
    <source>
        <strain evidence="5">Wakin</strain>
        <tissue evidence="5">Muscle</tissue>
    </source>
</reference>
<evidence type="ECO:0000313" key="4">
    <source>
        <dbReference type="Proteomes" id="UP000515129"/>
    </source>
</evidence>
<dbReference type="PANTHER" id="PTHR19143">
    <property type="entry name" value="FIBRINOGEN/TENASCIN/ANGIOPOEITIN"/>
    <property type="match status" value="1"/>
</dbReference>
<dbReference type="SUPFAM" id="SSF56496">
    <property type="entry name" value="Fibrinogen C-terminal domain-like"/>
    <property type="match status" value="1"/>
</dbReference>
<dbReference type="InterPro" id="IPR002181">
    <property type="entry name" value="Fibrinogen_a/b/g_C_dom"/>
</dbReference>
<dbReference type="Pfam" id="PF00147">
    <property type="entry name" value="Fibrinogen_C"/>
    <property type="match status" value="1"/>
</dbReference>